<evidence type="ECO:0000256" key="1">
    <source>
        <dbReference type="SAM" id="Coils"/>
    </source>
</evidence>
<evidence type="ECO:0000313" key="3">
    <source>
        <dbReference type="Proteomes" id="UP000593567"/>
    </source>
</evidence>
<feature type="coiled-coil region" evidence="1">
    <location>
        <begin position="123"/>
        <end position="180"/>
    </location>
</feature>
<gene>
    <name evidence="2" type="ORF">EB796_024383</name>
</gene>
<protein>
    <submittedName>
        <fullName evidence="2">Uncharacterized protein</fullName>
    </submittedName>
</protein>
<keyword evidence="3" id="KW-1185">Reference proteome</keyword>
<dbReference type="Proteomes" id="UP000593567">
    <property type="component" value="Unassembled WGS sequence"/>
</dbReference>
<organism evidence="2 3">
    <name type="scientific">Bugula neritina</name>
    <name type="common">Brown bryozoan</name>
    <name type="synonym">Sertularia neritina</name>
    <dbReference type="NCBI Taxonomy" id="10212"/>
    <lineage>
        <taxon>Eukaryota</taxon>
        <taxon>Metazoa</taxon>
        <taxon>Spiralia</taxon>
        <taxon>Lophotrochozoa</taxon>
        <taxon>Bryozoa</taxon>
        <taxon>Gymnolaemata</taxon>
        <taxon>Cheilostomatida</taxon>
        <taxon>Flustrina</taxon>
        <taxon>Buguloidea</taxon>
        <taxon>Bugulidae</taxon>
        <taxon>Bugula</taxon>
    </lineage>
</organism>
<sequence>MAEHSILDMTIEELNCSLSQQPANSYTSNSRSVKSIKSSHLRIEIQKSELAFTWYASCNKEIRAVDKLMSSLETDNITLERLTQACDQLELHDRVITDDYVKLNMLSENAVENSILLNFEAYVSAVESEKQHISNKIHALQNKLDEEQAQQEEAQLIEGLEQNKRLVAEEQRKLEEYTNYRSQRSIGQQFKPTPAPRRIIPLIPFPMATPRRSLQPAKISPSTASPLPAPRRHVQERQIPLPILSPTISQQQELTPLITNNSITNRTPIQIEAPAPIYNMIPSPKPRKITSSILEEPSSHIQQLADCIQQSMKQTRRIDIKPDVLQGDQLLFANWKLDLSGYLESQGVTNEAKYLEYLERGISGNARESKDGNFFFRTEQLCMQQTRPPDFSLYNKRRLEPVICY</sequence>
<reference evidence="2" key="1">
    <citation type="submission" date="2020-06" db="EMBL/GenBank/DDBJ databases">
        <title>Draft genome of Bugula neritina, a colonial animal packing powerful symbionts and potential medicines.</title>
        <authorList>
            <person name="Rayko M."/>
        </authorList>
    </citation>
    <scope>NUCLEOTIDE SEQUENCE [LARGE SCALE GENOMIC DNA]</scope>
    <source>
        <strain evidence="2">Kwan_BN1</strain>
    </source>
</reference>
<comment type="caution">
    <text evidence="2">The sequence shown here is derived from an EMBL/GenBank/DDBJ whole genome shotgun (WGS) entry which is preliminary data.</text>
</comment>
<accession>A0A7J7IUV8</accession>
<keyword evidence="1" id="KW-0175">Coiled coil</keyword>
<dbReference type="AlphaFoldDB" id="A0A7J7IUV8"/>
<evidence type="ECO:0000313" key="2">
    <source>
        <dbReference type="EMBL" id="KAF6017316.1"/>
    </source>
</evidence>
<proteinExistence type="predicted"/>
<dbReference type="EMBL" id="VXIV02003414">
    <property type="protein sequence ID" value="KAF6017316.1"/>
    <property type="molecule type" value="Genomic_DNA"/>
</dbReference>
<name>A0A7J7IUV8_BUGNE</name>